<proteinExistence type="predicted"/>
<feature type="compositionally biased region" description="Acidic residues" evidence="1">
    <location>
        <begin position="156"/>
        <end position="169"/>
    </location>
</feature>
<evidence type="ECO:0000313" key="3">
    <source>
        <dbReference type="Proteomes" id="UP000584642"/>
    </source>
</evidence>
<evidence type="ECO:0000313" key="2">
    <source>
        <dbReference type="EMBL" id="NYZ21579.1"/>
    </source>
</evidence>
<dbReference type="EMBL" id="JABFDB010000012">
    <property type="protein sequence ID" value="NYZ21579.1"/>
    <property type="molecule type" value="Genomic_DNA"/>
</dbReference>
<comment type="caution">
    <text evidence="2">The sequence shown here is derived from an EMBL/GenBank/DDBJ whole genome shotgun (WGS) entry which is preliminary data.</text>
</comment>
<feature type="region of interest" description="Disordered" evidence="1">
    <location>
        <begin position="50"/>
        <end position="182"/>
    </location>
</feature>
<feature type="compositionally biased region" description="Gly residues" evidence="1">
    <location>
        <begin position="100"/>
        <end position="111"/>
    </location>
</feature>
<accession>A0ABX2TBM5</accession>
<feature type="compositionally biased region" description="Low complexity" evidence="1">
    <location>
        <begin position="1"/>
        <end position="14"/>
    </location>
</feature>
<sequence length="220" mass="22127">MSISSATSSASVAAYQRPQGPGREIREGIDQLKSAVESGDIAAAKEAYSSLSKLQESSGRKTDGKDPLSTLLSNVGSALESGDITQVQQAFAQSGPPDGAKGGPQAAGGGQPPGPPPGGGGPSQEVRDAIGGLADALRSGDVSSAQDAYSSLASLLEEEAEDEETDETTTESTDSDSPADRFKAMLEKVGSALESGDLSGAQTLFAAMTPRGSQGVDLHA</sequence>
<name>A0ABX2TBM5_9PROT</name>
<gene>
    <name evidence="2" type="ORF">HND93_17845</name>
</gene>
<organism evidence="2 3">
    <name type="scientific">Azospirillum oleiclasticum</name>
    <dbReference type="NCBI Taxonomy" id="2735135"/>
    <lineage>
        <taxon>Bacteria</taxon>
        <taxon>Pseudomonadati</taxon>
        <taxon>Pseudomonadota</taxon>
        <taxon>Alphaproteobacteria</taxon>
        <taxon>Rhodospirillales</taxon>
        <taxon>Azospirillaceae</taxon>
        <taxon>Azospirillum</taxon>
    </lineage>
</organism>
<dbReference type="RefSeq" id="WP_180283352.1">
    <property type="nucleotide sequence ID" value="NZ_JABFDB010000012.1"/>
</dbReference>
<evidence type="ECO:0000256" key="1">
    <source>
        <dbReference type="SAM" id="MobiDB-lite"/>
    </source>
</evidence>
<dbReference type="Proteomes" id="UP000584642">
    <property type="component" value="Unassembled WGS sequence"/>
</dbReference>
<keyword evidence="3" id="KW-1185">Reference proteome</keyword>
<reference evidence="2 3" key="1">
    <citation type="submission" date="2020-05" db="EMBL/GenBank/DDBJ databases">
        <title>Azospirillum oleiclasticum sp. nov, a nitrogen-fixing and heavy crude oil-emulsifying bacterium isolated from the crude oil of Yumen Oilfield.</title>
        <authorList>
            <person name="Wu D."/>
            <person name="Cai M."/>
            <person name="Zhang X."/>
        </authorList>
    </citation>
    <scope>NUCLEOTIDE SEQUENCE [LARGE SCALE GENOMIC DNA]</scope>
    <source>
        <strain evidence="2 3">ROY-1-1-2</strain>
    </source>
</reference>
<feature type="compositionally biased region" description="Polar residues" evidence="1">
    <location>
        <begin position="83"/>
        <end position="92"/>
    </location>
</feature>
<protein>
    <submittedName>
        <fullName evidence="2">Uncharacterized protein</fullName>
    </submittedName>
</protein>
<feature type="region of interest" description="Disordered" evidence="1">
    <location>
        <begin position="1"/>
        <end position="26"/>
    </location>
</feature>